<name>A0A437JSJ7_9BURK</name>
<dbReference type="OrthoDB" id="8903995at2"/>
<gene>
    <name evidence="2" type="ORF">ENE75_17020</name>
</gene>
<dbReference type="EMBL" id="SACT01000006">
    <property type="protein sequence ID" value="RVT50024.1"/>
    <property type="molecule type" value="Genomic_DNA"/>
</dbReference>
<evidence type="ECO:0000313" key="3">
    <source>
        <dbReference type="Proteomes" id="UP000288178"/>
    </source>
</evidence>
<protein>
    <recommendedName>
        <fullName evidence="4">Lipoprotein</fullName>
    </recommendedName>
</protein>
<dbReference type="AlphaFoldDB" id="A0A437JSJ7"/>
<evidence type="ECO:0000313" key="2">
    <source>
        <dbReference type="EMBL" id="RVT50024.1"/>
    </source>
</evidence>
<evidence type="ECO:0008006" key="4">
    <source>
        <dbReference type="Google" id="ProtNLM"/>
    </source>
</evidence>
<feature type="chain" id="PRO_5019193265" description="Lipoprotein" evidence="1">
    <location>
        <begin position="25"/>
        <end position="206"/>
    </location>
</feature>
<comment type="caution">
    <text evidence="2">The sequence shown here is derived from an EMBL/GenBank/DDBJ whole genome shotgun (WGS) entry which is preliminary data.</text>
</comment>
<dbReference type="Proteomes" id="UP000288178">
    <property type="component" value="Unassembled WGS sequence"/>
</dbReference>
<reference evidence="2 3" key="1">
    <citation type="submission" date="2019-01" db="EMBL/GenBank/DDBJ databases">
        <authorList>
            <person name="Chen W.-M."/>
        </authorList>
    </citation>
    <scope>NUCLEOTIDE SEQUENCE [LARGE SCALE GENOMIC DNA]</scope>
    <source>
        <strain evidence="2 3">ICH-3</strain>
    </source>
</reference>
<accession>A0A437JSJ7</accession>
<dbReference type="PROSITE" id="PS51257">
    <property type="entry name" value="PROKAR_LIPOPROTEIN"/>
    <property type="match status" value="1"/>
</dbReference>
<keyword evidence="3" id="KW-1185">Reference proteome</keyword>
<sequence>MSLHRRAFSPAAPLVATLVLTMVAACGGGNPLGNPDEVANPPASGTRKLSFAYFQRCVQPILEAQLPITLNGVTTVNSCASSGCHDDTNGTGGALRLRAGAALVDLASSGLGPEQIRATEMYRNFYSSQGEVVFGDTLASRLIAKPLVRGVLHGGGLVFDSEDDPNVRILRYWIEHPMPAGQDEFSAAGDALFTPPDAATGACNVE</sequence>
<evidence type="ECO:0000256" key="1">
    <source>
        <dbReference type="SAM" id="SignalP"/>
    </source>
</evidence>
<dbReference type="RefSeq" id="WP_128199534.1">
    <property type="nucleotide sequence ID" value="NZ_SACT01000006.1"/>
</dbReference>
<feature type="signal peptide" evidence="1">
    <location>
        <begin position="1"/>
        <end position="24"/>
    </location>
</feature>
<proteinExistence type="predicted"/>
<keyword evidence="1" id="KW-0732">Signal</keyword>
<organism evidence="2 3">
    <name type="scientific">Rubrivivax albus</name>
    <dbReference type="NCBI Taxonomy" id="2499835"/>
    <lineage>
        <taxon>Bacteria</taxon>
        <taxon>Pseudomonadati</taxon>
        <taxon>Pseudomonadota</taxon>
        <taxon>Betaproteobacteria</taxon>
        <taxon>Burkholderiales</taxon>
        <taxon>Sphaerotilaceae</taxon>
        <taxon>Rubrivivax</taxon>
    </lineage>
</organism>